<name>A0A0A7KHZ9_9DEIO</name>
<accession>A0A0A7KHZ9</accession>
<dbReference type="AlphaFoldDB" id="A0A0A7KHZ9"/>
<dbReference type="STRING" id="1182571.QR90_13085"/>
<sequence>MTARAGGGGGGTGGSEDRLLNCTVVVDVRGFAAFQRAQSSFVFDQAGKQVWPDAALIQGVSSQLVQEGNLQTYITSEGQIGDFKNVTRVKAQGVQATKFAPTSNYITDAVLSAAAAAQFRSAGQACRVVYLKN</sequence>
<dbReference type="HOGENOM" id="CLU_1903262_0_0_0"/>
<protein>
    <submittedName>
        <fullName evidence="1">Uncharacterized protein</fullName>
    </submittedName>
</protein>
<gene>
    <name evidence="1" type="ORF">QR90_13085</name>
</gene>
<dbReference type="EMBL" id="CP010028">
    <property type="protein sequence ID" value="AIZ45802.1"/>
    <property type="molecule type" value="Genomic_DNA"/>
</dbReference>
<proteinExistence type="predicted"/>
<evidence type="ECO:0000313" key="1">
    <source>
        <dbReference type="EMBL" id="AIZ45802.1"/>
    </source>
</evidence>
<dbReference type="Proteomes" id="UP000030634">
    <property type="component" value="Chromosome"/>
</dbReference>
<evidence type="ECO:0000313" key="2">
    <source>
        <dbReference type="Proteomes" id="UP000030634"/>
    </source>
</evidence>
<reference evidence="2" key="1">
    <citation type="submission" date="2014-11" db="EMBL/GenBank/DDBJ databases">
        <title>Hymenobacter sp. DG25B genome submission.</title>
        <authorList>
            <person name="Jung H.-Y."/>
            <person name="Kim M.K."/>
            <person name="Srinivasan S."/>
            <person name="Lim S."/>
        </authorList>
    </citation>
    <scope>NUCLEOTIDE SEQUENCE [LARGE SCALE GENOMIC DNA]</scope>
    <source>
        <strain evidence="2">DY59</strain>
    </source>
</reference>
<dbReference type="KEGG" id="dsw:QR90_13085"/>
<organism evidence="1 2">
    <name type="scientific">Deinococcus radiopugnans</name>
    <dbReference type="NCBI Taxonomy" id="57497"/>
    <lineage>
        <taxon>Bacteria</taxon>
        <taxon>Thermotogati</taxon>
        <taxon>Deinococcota</taxon>
        <taxon>Deinococci</taxon>
        <taxon>Deinococcales</taxon>
        <taxon>Deinococcaceae</taxon>
        <taxon>Deinococcus</taxon>
    </lineage>
</organism>